<keyword evidence="6" id="KW-0521">NADP</keyword>
<evidence type="ECO:0000313" key="11">
    <source>
        <dbReference type="EMBL" id="RXI02658.1"/>
    </source>
</evidence>
<dbReference type="PANTHER" id="PTHR43539">
    <property type="entry name" value="FLAVIN-BINDING MONOOXYGENASE-LIKE PROTEIN (AFU_ORTHOLOGUE AFUA_4G09220)"/>
    <property type="match status" value="1"/>
</dbReference>
<dbReference type="Pfam" id="PF13738">
    <property type="entry name" value="Pyr_redox_3"/>
    <property type="match status" value="3"/>
</dbReference>
<evidence type="ECO:0000256" key="3">
    <source>
        <dbReference type="ARBA" id="ARBA00009183"/>
    </source>
</evidence>
<dbReference type="PANTHER" id="PTHR43539:SF42">
    <property type="entry name" value="OS01G0273800 PROTEIN"/>
    <property type="match status" value="1"/>
</dbReference>
<proteinExistence type="inferred from homology"/>
<dbReference type="PROSITE" id="PS51257">
    <property type="entry name" value="PROKAR_LIPOPROTEIN"/>
    <property type="match status" value="1"/>
</dbReference>
<dbReference type="STRING" id="3750.A0A498K5F4"/>
<gene>
    <name evidence="11" type="ORF">DVH24_002736</name>
</gene>
<name>A0A498K5F4_MALDO</name>
<evidence type="ECO:0000256" key="7">
    <source>
        <dbReference type="ARBA" id="ARBA00023002"/>
    </source>
</evidence>
<keyword evidence="12" id="KW-1185">Reference proteome</keyword>
<dbReference type="GO" id="GO:0103075">
    <property type="term" value="F:indole-3-pyruvate monooxygenase activity"/>
    <property type="evidence" value="ECO:0007669"/>
    <property type="project" value="UniProtKB-EC"/>
</dbReference>
<keyword evidence="4" id="KW-0285">Flavoprotein</keyword>
<evidence type="ECO:0000256" key="4">
    <source>
        <dbReference type="ARBA" id="ARBA00022630"/>
    </source>
</evidence>
<evidence type="ECO:0000256" key="2">
    <source>
        <dbReference type="ARBA" id="ARBA00004814"/>
    </source>
</evidence>
<dbReference type="InterPro" id="IPR050982">
    <property type="entry name" value="Auxin_biosynth/cation_transpt"/>
</dbReference>
<dbReference type="GO" id="GO:0050660">
    <property type="term" value="F:flavin adenine dinucleotide binding"/>
    <property type="evidence" value="ECO:0007669"/>
    <property type="project" value="TreeGrafter"/>
</dbReference>
<comment type="catalytic activity">
    <reaction evidence="10">
        <text>indole-3-pyruvate + NADPH + O2 + H(+) = (indol-3-yl)acetate + CO2 + NADP(+) + H2O</text>
        <dbReference type="Rhea" id="RHEA:34331"/>
        <dbReference type="ChEBI" id="CHEBI:15377"/>
        <dbReference type="ChEBI" id="CHEBI:15378"/>
        <dbReference type="ChEBI" id="CHEBI:15379"/>
        <dbReference type="ChEBI" id="CHEBI:16526"/>
        <dbReference type="ChEBI" id="CHEBI:17640"/>
        <dbReference type="ChEBI" id="CHEBI:30854"/>
        <dbReference type="ChEBI" id="CHEBI:57783"/>
        <dbReference type="ChEBI" id="CHEBI:58349"/>
        <dbReference type="EC" id="1.14.13.168"/>
    </reaction>
</comment>
<comment type="cofactor">
    <cofactor evidence="1">
        <name>FAD</name>
        <dbReference type="ChEBI" id="CHEBI:57692"/>
    </cofactor>
</comment>
<keyword evidence="5" id="KW-0274">FAD</keyword>
<evidence type="ECO:0000256" key="10">
    <source>
        <dbReference type="ARBA" id="ARBA00047707"/>
    </source>
</evidence>
<keyword evidence="8" id="KW-0073">Auxin biosynthesis</keyword>
<protein>
    <recommendedName>
        <fullName evidence="9">indole-3-pyruvate monooxygenase</fullName>
        <ecNumber evidence="9">1.14.13.168</ecNumber>
    </recommendedName>
</protein>
<comment type="caution">
    <text evidence="11">The sequence shown here is derived from an EMBL/GenBank/DDBJ whole genome shotgun (WGS) entry which is preliminary data.</text>
</comment>
<dbReference type="Gene3D" id="3.50.50.60">
    <property type="entry name" value="FAD/NAD(P)-binding domain"/>
    <property type="match status" value="3"/>
</dbReference>
<dbReference type="EC" id="1.14.13.168" evidence="9"/>
<keyword evidence="7" id="KW-0560">Oxidoreductase</keyword>
<evidence type="ECO:0000256" key="5">
    <source>
        <dbReference type="ARBA" id="ARBA00022827"/>
    </source>
</evidence>
<comment type="pathway">
    <text evidence="2">Plant hormone metabolism; auxin biosynthesis.</text>
</comment>
<dbReference type="GO" id="GO:0009851">
    <property type="term" value="P:auxin biosynthetic process"/>
    <property type="evidence" value="ECO:0007669"/>
    <property type="project" value="UniProtKB-KW"/>
</dbReference>
<evidence type="ECO:0000256" key="6">
    <source>
        <dbReference type="ARBA" id="ARBA00022857"/>
    </source>
</evidence>
<dbReference type="EMBL" id="RDQH01000329">
    <property type="protein sequence ID" value="RXI02658.1"/>
    <property type="molecule type" value="Genomic_DNA"/>
</dbReference>
<dbReference type="InterPro" id="IPR036188">
    <property type="entry name" value="FAD/NAD-bd_sf"/>
</dbReference>
<dbReference type="AlphaFoldDB" id="A0A498K5F4"/>
<organism evidence="11 12">
    <name type="scientific">Malus domestica</name>
    <name type="common">Apple</name>
    <name type="synonym">Pyrus malus</name>
    <dbReference type="NCBI Taxonomy" id="3750"/>
    <lineage>
        <taxon>Eukaryota</taxon>
        <taxon>Viridiplantae</taxon>
        <taxon>Streptophyta</taxon>
        <taxon>Embryophyta</taxon>
        <taxon>Tracheophyta</taxon>
        <taxon>Spermatophyta</taxon>
        <taxon>Magnoliopsida</taxon>
        <taxon>eudicotyledons</taxon>
        <taxon>Gunneridae</taxon>
        <taxon>Pentapetalae</taxon>
        <taxon>rosids</taxon>
        <taxon>fabids</taxon>
        <taxon>Rosales</taxon>
        <taxon>Rosaceae</taxon>
        <taxon>Amygdaloideae</taxon>
        <taxon>Maleae</taxon>
        <taxon>Malus</taxon>
    </lineage>
</organism>
<sequence>MQEHNKLVIIVGAGPSGLATAGCLSRLAIPYIVLEREDCFASLWKKYSYDRLHLHLQKQFCELPHMSFPTSYPTYVPKNQFIQYLEDYVSHFSISPMYKRNVESAEYDQVSKKWIVKAKNIGGSSEMEEYFGGFLVVATGEATDPYTPEIEGLSSFNGDVLHSTKFKSGKEFENKKVLVVGAGNSGMEISLDLANHSAKTSIIVRSPVHFLSRGMVYLALVLLKHFPLSMVDSLLVLLSKLVYGNLASYGIERPQEGPFYMKGKYGKYPAIDVGAYRKIKSGEIQVLPAEIGSIRGGQVELKNGKSYPFDAIIFCTGFKRSTNLWLKMEFHDQASLIIGRERMDYIAHFCNVPKEEEHNKVVIIVGAGPSGLATAGCLSRLAIPYIILEREDCFASLWKKYSYDRLHLHLQKQFCELPHMSFPTSCPTYVPKHQFIQYLEDYVSHFSISPMYKRNVESAEYDQVSKKWTVKAKNIGGSGEMEEYFGGFLVVATGEATNPYTPEIEGLSSFNGDVLHSTKYKSGKEFENKKVLVVGAGNSGMEISLDLANHGAKTSIIVRSPVHFLSRGMVYLALVLLKHFPLSMVDSLLVLLSKLVYGNLASYGIERPQEGPFYMKVKYGKYPAIDVGTYRKIKSGEIQVLPAEIGSIRGGQVELKNGKSYQFDAILLCTGFKRLTNLWLKGDDYLLKEDGIPKPSFPNHWKGKNGLYCVGLSRRGLYGSKEDAQNIANDINSRKCQNSIHTSEMQEHNKVVIIVGAGTSGLAMAGCLSRLAIPYIILEREDCFASLWKKYSYDRLHLHLRKQFCELPHMSFPTSYPTYVPKNQFIRYLEDYVSHFSIRPMYKRNVESAQYDQVSKKWIVKAKNVGGSGEMEEYFGGFLVLATGETTDPYIPEIEGLSSFNGDVLHSTKYKSGKEFENKKVLVVGAGNSGMEISLDLANHGAKTSIIVRSPVHFLSRGMLYFFVLLKLFPSSMVDSLLVLLSKLVFGNLASYGIERPQKGPIYMKAKYGKYPIIDVGTCRKIKSGEIQVLPAEIGSIRGGQVELKNGKSYQFDAIIFCTGFKSSTNLWIKGDDYLLKEDGIPKPSSPDLWEWKGKNGLYCVGLSGRGFNGSKMDAQNIANDIKSFL</sequence>
<evidence type="ECO:0000313" key="12">
    <source>
        <dbReference type="Proteomes" id="UP000290289"/>
    </source>
</evidence>
<reference evidence="11 12" key="1">
    <citation type="submission" date="2018-10" db="EMBL/GenBank/DDBJ databases">
        <title>A high-quality apple genome assembly.</title>
        <authorList>
            <person name="Hu J."/>
        </authorList>
    </citation>
    <scope>NUCLEOTIDE SEQUENCE [LARGE SCALE GENOMIC DNA]</scope>
    <source>
        <strain evidence="12">cv. HFTH1</strain>
        <tissue evidence="11">Young leaf</tissue>
    </source>
</reference>
<dbReference type="Proteomes" id="UP000290289">
    <property type="component" value="Chromosome 3"/>
</dbReference>
<dbReference type="PRINTS" id="PR00469">
    <property type="entry name" value="PNDRDTASEII"/>
</dbReference>
<dbReference type="SUPFAM" id="SSF51905">
    <property type="entry name" value="FAD/NAD(P)-binding domain"/>
    <property type="match status" value="6"/>
</dbReference>
<accession>A0A498K5F4</accession>
<evidence type="ECO:0000256" key="8">
    <source>
        <dbReference type="ARBA" id="ARBA00023070"/>
    </source>
</evidence>
<evidence type="ECO:0000256" key="9">
    <source>
        <dbReference type="ARBA" id="ARBA00039148"/>
    </source>
</evidence>
<dbReference type="PRINTS" id="PR00368">
    <property type="entry name" value="FADPNR"/>
</dbReference>
<evidence type="ECO:0000256" key="1">
    <source>
        <dbReference type="ARBA" id="ARBA00001974"/>
    </source>
</evidence>
<comment type="similarity">
    <text evidence="3">Belongs to the FMO family.</text>
</comment>